<gene>
    <name evidence="1" type="ORF">ONE63_010273</name>
</gene>
<dbReference type="EMBL" id="JAPTSV010000008">
    <property type="protein sequence ID" value="KAJ1525463.1"/>
    <property type="molecule type" value="Genomic_DNA"/>
</dbReference>
<protein>
    <submittedName>
        <fullName evidence="1">Uncharacterized protein</fullName>
    </submittedName>
</protein>
<dbReference type="Proteomes" id="UP001075354">
    <property type="component" value="Chromosome 8"/>
</dbReference>
<keyword evidence="2" id="KW-1185">Reference proteome</keyword>
<accession>A0AAV7XI83</accession>
<sequence length="59" mass="6190">MGAHHGHGPAPLPFPPHPYMYPYMFGAPLYSLDGKYGLGLVSSGPGLASRIVFTTVFGG</sequence>
<evidence type="ECO:0000313" key="2">
    <source>
        <dbReference type="Proteomes" id="UP001075354"/>
    </source>
</evidence>
<organism evidence="1 2">
    <name type="scientific">Megalurothrips usitatus</name>
    <name type="common">bean blossom thrips</name>
    <dbReference type="NCBI Taxonomy" id="439358"/>
    <lineage>
        <taxon>Eukaryota</taxon>
        <taxon>Metazoa</taxon>
        <taxon>Ecdysozoa</taxon>
        <taxon>Arthropoda</taxon>
        <taxon>Hexapoda</taxon>
        <taxon>Insecta</taxon>
        <taxon>Pterygota</taxon>
        <taxon>Neoptera</taxon>
        <taxon>Paraneoptera</taxon>
        <taxon>Thysanoptera</taxon>
        <taxon>Terebrantia</taxon>
        <taxon>Thripoidea</taxon>
        <taxon>Thripidae</taxon>
        <taxon>Megalurothrips</taxon>
    </lineage>
</organism>
<evidence type="ECO:0000313" key="1">
    <source>
        <dbReference type="EMBL" id="KAJ1525463.1"/>
    </source>
</evidence>
<comment type="caution">
    <text evidence="1">The sequence shown here is derived from an EMBL/GenBank/DDBJ whole genome shotgun (WGS) entry which is preliminary data.</text>
</comment>
<name>A0AAV7XI83_9NEOP</name>
<reference evidence="1" key="1">
    <citation type="submission" date="2022-12" db="EMBL/GenBank/DDBJ databases">
        <title>Chromosome-level genome assembly of the bean flower thrips Megalurothrips usitatus.</title>
        <authorList>
            <person name="Ma L."/>
            <person name="Liu Q."/>
            <person name="Li H."/>
            <person name="Cai W."/>
        </authorList>
    </citation>
    <scope>NUCLEOTIDE SEQUENCE</scope>
    <source>
        <strain evidence="1">Cailab_2022a</strain>
    </source>
</reference>
<proteinExistence type="predicted"/>
<dbReference type="AlphaFoldDB" id="A0AAV7XI83"/>